<keyword evidence="8" id="KW-0547">Nucleotide-binding</keyword>
<evidence type="ECO:0000256" key="7">
    <source>
        <dbReference type="ARBA" id="ARBA00022692"/>
    </source>
</evidence>
<dbReference type="RefSeq" id="WP_060623690.1">
    <property type="nucleotide sequence ID" value="NZ_LCZJ02000019.1"/>
</dbReference>
<keyword evidence="13 14" id="KW-0472">Membrane</keyword>
<dbReference type="Gene3D" id="1.10.287.130">
    <property type="match status" value="1"/>
</dbReference>
<organism evidence="16 17">
    <name type="scientific">Paenibacillus etheri</name>
    <dbReference type="NCBI Taxonomy" id="1306852"/>
    <lineage>
        <taxon>Bacteria</taxon>
        <taxon>Bacillati</taxon>
        <taxon>Bacillota</taxon>
        <taxon>Bacilli</taxon>
        <taxon>Bacillales</taxon>
        <taxon>Paenibacillaceae</taxon>
        <taxon>Paenibacillus</taxon>
    </lineage>
</organism>
<keyword evidence="5" id="KW-0597">Phosphoprotein</keyword>
<evidence type="ECO:0000256" key="6">
    <source>
        <dbReference type="ARBA" id="ARBA00022679"/>
    </source>
</evidence>
<dbReference type="SMART" id="SM00388">
    <property type="entry name" value="HisKA"/>
    <property type="match status" value="1"/>
</dbReference>
<feature type="domain" description="Histidine kinase" evidence="15">
    <location>
        <begin position="208"/>
        <end position="417"/>
    </location>
</feature>
<evidence type="ECO:0000256" key="5">
    <source>
        <dbReference type="ARBA" id="ARBA00022553"/>
    </source>
</evidence>
<dbReference type="SUPFAM" id="SSF47384">
    <property type="entry name" value="Homodimeric domain of signal transducing histidine kinase"/>
    <property type="match status" value="1"/>
</dbReference>
<evidence type="ECO:0000256" key="10">
    <source>
        <dbReference type="ARBA" id="ARBA00022840"/>
    </source>
</evidence>
<evidence type="ECO:0000256" key="12">
    <source>
        <dbReference type="ARBA" id="ARBA00023012"/>
    </source>
</evidence>
<keyword evidence="11 14" id="KW-1133">Transmembrane helix</keyword>
<dbReference type="PROSITE" id="PS50109">
    <property type="entry name" value="HIS_KIN"/>
    <property type="match status" value="1"/>
</dbReference>
<feature type="transmembrane region" description="Helical" evidence="14">
    <location>
        <begin position="67"/>
        <end position="93"/>
    </location>
</feature>
<evidence type="ECO:0000256" key="8">
    <source>
        <dbReference type="ARBA" id="ARBA00022741"/>
    </source>
</evidence>
<evidence type="ECO:0000256" key="4">
    <source>
        <dbReference type="ARBA" id="ARBA00022475"/>
    </source>
</evidence>
<comment type="caution">
    <text evidence="16">The sequence shown here is derived from an EMBL/GenBank/DDBJ whole genome shotgun (WGS) entry which is preliminary data.</text>
</comment>
<evidence type="ECO:0000313" key="16">
    <source>
        <dbReference type="EMBL" id="KTD86802.1"/>
    </source>
</evidence>
<dbReference type="Pfam" id="PF02518">
    <property type="entry name" value="HATPase_c"/>
    <property type="match status" value="1"/>
</dbReference>
<feature type="transmembrane region" description="Helical" evidence="14">
    <location>
        <begin position="160"/>
        <end position="180"/>
    </location>
</feature>
<evidence type="ECO:0000256" key="1">
    <source>
        <dbReference type="ARBA" id="ARBA00000085"/>
    </source>
</evidence>
<reference evidence="16 17" key="1">
    <citation type="journal article" date="2015" name="Int. Biodeterior. Biodegradation">
        <title>Physiological and genetic screening methods for the isolation of methyl tert-butyl ether-degrading bacteria for bioremediation purposes.</title>
        <authorList>
            <person name="Guisado I.M."/>
            <person name="Purswani J."/>
            <person name="Gonzalez Lopez J."/>
            <person name="Pozo C."/>
        </authorList>
    </citation>
    <scope>NUCLEOTIDE SEQUENCE [LARGE SCALE GENOMIC DNA]</scope>
    <source>
        <strain evidence="16 17">SH7</strain>
    </source>
</reference>
<comment type="catalytic activity">
    <reaction evidence="1">
        <text>ATP + protein L-histidine = ADP + protein N-phospho-L-histidine.</text>
        <dbReference type="EC" id="2.7.13.3"/>
    </reaction>
</comment>
<dbReference type="OrthoDB" id="9815750at2"/>
<keyword evidence="17" id="KW-1185">Reference proteome</keyword>
<evidence type="ECO:0000259" key="15">
    <source>
        <dbReference type="PROSITE" id="PS50109"/>
    </source>
</evidence>
<dbReference type="InterPro" id="IPR004358">
    <property type="entry name" value="Sig_transdc_His_kin-like_C"/>
</dbReference>
<dbReference type="GO" id="GO:0000155">
    <property type="term" value="F:phosphorelay sensor kinase activity"/>
    <property type="evidence" value="ECO:0007669"/>
    <property type="project" value="InterPro"/>
</dbReference>
<keyword evidence="6" id="KW-0808">Transferase</keyword>
<dbReference type="EC" id="2.7.13.3" evidence="3"/>
<dbReference type="PRINTS" id="PR00344">
    <property type="entry name" value="BCTRLSENSOR"/>
</dbReference>
<evidence type="ECO:0000256" key="14">
    <source>
        <dbReference type="SAM" id="Phobius"/>
    </source>
</evidence>
<comment type="subcellular location">
    <subcellularLocation>
        <location evidence="2">Cell membrane</location>
        <topology evidence="2">Multi-pass membrane protein</topology>
    </subcellularLocation>
</comment>
<dbReference type="InterPro" id="IPR003661">
    <property type="entry name" value="HisK_dim/P_dom"/>
</dbReference>
<dbReference type="CDD" id="cd00082">
    <property type="entry name" value="HisKA"/>
    <property type="match status" value="1"/>
</dbReference>
<evidence type="ECO:0000313" key="17">
    <source>
        <dbReference type="Proteomes" id="UP000054709"/>
    </source>
</evidence>
<keyword evidence="10" id="KW-0067">ATP-binding</keyword>
<dbReference type="EMBL" id="LCZJ02000019">
    <property type="protein sequence ID" value="KTD86802.1"/>
    <property type="molecule type" value="Genomic_DNA"/>
</dbReference>
<evidence type="ECO:0000256" key="9">
    <source>
        <dbReference type="ARBA" id="ARBA00022777"/>
    </source>
</evidence>
<gene>
    <name evidence="16" type="ORF">UQ64_15320</name>
</gene>
<dbReference type="SUPFAM" id="SSF55874">
    <property type="entry name" value="ATPase domain of HSP90 chaperone/DNA topoisomerase II/histidine kinase"/>
    <property type="match status" value="1"/>
</dbReference>
<dbReference type="InterPro" id="IPR036097">
    <property type="entry name" value="HisK_dim/P_sf"/>
</dbReference>
<dbReference type="PANTHER" id="PTHR43065">
    <property type="entry name" value="SENSOR HISTIDINE KINASE"/>
    <property type="match status" value="1"/>
</dbReference>
<dbReference type="InterPro" id="IPR011620">
    <property type="entry name" value="Sig_transdc_His_kinase_LytS_TM"/>
</dbReference>
<feature type="transmembrane region" description="Helical" evidence="14">
    <location>
        <begin position="36"/>
        <end position="55"/>
    </location>
</feature>
<dbReference type="Gene3D" id="3.30.565.10">
    <property type="entry name" value="Histidine kinase-like ATPase, C-terminal domain"/>
    <property type="match status" value="1"/>
</dbReference>
<dbReference type="Pfam" id="PF07694">
    <property type="entry name" value="5TM-5TMR_LYT"/>
    <property type="match status" value="1"/>
</dbReference>
<evidence type="ECO:0000256" key="11">
    <source>
        <dbReference type="ARBA" id="ARBA00022989"/>
    </source>
</evidence>
<dbReference type="GO" id="GO:0005524">
    <property type="term" value="F:ATP binding"/>
    <property type="evidence" value="ECO:0007669"/>
    <property type="project" value="UniProtKB-KW"/>
</dbReference>
<protein>
    <recommendedName>
        <fullName evidence="3">histidine kinase</fullName>
        <ecNumber evidence="3">2.7.13.3</ecNumber>
    </recommendedName>
</protein>
<dbReference type="GO" id="GO:0005886">
    <property type="term" value="C:plasma membrane"/>
    <property type="evidence" value="ECO:0007669"/>
    <property type="project" value="UniProtKB-SubCell"/>
</dbReference>
<keyword evidence="4" id="KW-1003">Cell membrane</keyword>
<dbReference type="InterPro" id="IPR005467">
    <property type="entry name" value="His_kinase_dom"/>
</dbReference>
<feature type="transmembrane region" description="Helical" evidence="14">
    <location>
        <begin position="129"/>
        <end position="148"/>
    </location>
</feature>
<dbReference type="GO" id="GO:0071555">
    <property type="term" value="P:cell wall organization"/>
    <property type="evidence" value="ECO:0007669"/>
    <property type="project" value="InterPro"/>
</dbReference>
<accession>A0A0W1AZP6</accession>
<name>A0A0W1AZP6_9BACL</name>
<sequence length="417" mass="47478">MLYVKDILLQLLFALTPFVLYTIYYRDKAVNYSKQFITITCMICLFMSMTFPASVQNGIIFDIRYVIMFFGMLYGGMTTGVFLLVEFLIYRLLIGGQGLVSAIIILSITFTLSALLSVLYRRLSEYRKLITFFAGIIFSIIPIVTMFGTEYQYTIQHLKFNILVMPVQNFLGIWILISLFNKAVSDKELYLRYLQSEKSETIAHVAASLAHEVRNPLTAVMGFLKLLKDDSITREKSRKYIDICLEEIKRTEVILSEYLAIAKPNHSMVEKIELVQQIYSIVDIITPYANMNNVSLEMQHSEDKIYVSANPTEIKQLFINFIKNAIEACTVHATGNVSIRIERQSKYAIITINDNGVGMSNEQMERLGSIYFSTKSKGTGLGLTLSYQLIRSMNGNVTVRSKSEEGTEFILSIPLTD</sequence>
<keyword evidence="12" id="KW-0902">Two-component regulatory system</keyword>
<evidence type="ECO:0000256" key="3">
    <source>
        <dbReference type="ARBA" id="ARBA00012438"/>
    </source>
</evidence>
<dbReference type="Proteomes" id="UP000054709">
    <property type="component" value="Unassembled WGS sequence"/>
</dbReference>
<keyword evidence="9 16" id="KW-0418">Kinase</keyword>
<feature type="transmembrane region" description="Helical" evidence="14">
    <location>
        <begin position="99"/>
        <end position="120"/>
    </location>
</feature>
<dbReference type="InterPro" id="IPR003594">
    <property type="entry name" value="HATPase_dom"/>
</dbReference>
<dbReference type="PANTHER" id="PTHR43065:SF46">
    <property type="entry name" value="C4-DICARBOXYLATE TRANSPORT SENSOR PROTEIN DCTB"/>
    <property type="match status" value="1"/>
</dbReference>
<proteinExistence type="predicted"/>
<dbReference type="AlphaFoldDB" id="A0A0W1AZP6"/>
<dbReference type="SMART" id="SM00387">
    <property type="entry name" value="HATPase_c"/>
    <property type="match status" value="1"/>
</dbReference>
<dbReference type="Pfam" id="PF00512">
    <property type="entry name" value="HisKA"/>
    <property type="match status" value="1"/>
</dbReference>
<keyword evidence="7 14" id="KW-0812">Transmembrane</keyword>
<feature type="transmembrane region" description="Helical" evidence="14">
    <location>
        <begin position="7"/>
        <end position="24"/>
    </location>
</feature>
<evidence type="ECO:0000256" key="13">
    <source>
        <dbReference type="ARBA" id="ARBA00023136"/>
    </source>
</evidence>
<evidence type="ECO:0000256" key="2">
    <source>
        <dbReference type="ARBA" id="ARBA00004651"/>
    </source>
</evidence>
<dbReference type="InterPro" id="IPR036890">
    <property type="entry name" value="HATPase_C_sf"/>
</dbReference>